<evidence type="ECO:0008006" key="5">
    <source>
        <dbReference type="Google" id="ProtNLM"/>
    </source>
</evidence>
<feature type="region of interest" description="Disordered" evidence="1">
    <location>
        <begin position="122"/>
        <end position="142"/>
    </location>
</feature>
<dbReference type="RefSeq" id="WP_404629634.1">
    <property type="nucleotide sequence ID" value="NZ_JADIKM010000001.1"/>
</dbReference>
<gene>
    <name evidence="3" type="ORF">ISP17_00930</name>
</gene>
<feature type="signal peptide" evidence="2">
    <location>
        <begin position="1"/>
        <end position="33"/>
    </location>
</feature>
<feature type="chain" id="PRO_5045223677" description="CopL family metal-binding regulatory protein" evidence="2">
    <location>
        <begin position="34"/>
        <end position="142"/>
    </location>
</feature>
<comment type="caution">
    <text evidence="3">The sequence shown here is derived from an EMBL/GenBank/DDBJ whole genome shotgun (WGS) entry which is preliminary data.</text>
</comment>
<evidence type="ECO:0000256" key="1">
    <source>
        <dbReference type="SAM" id="MobiDB-lite"/>
    </source>
</evidence>
<name>A0ABW8JRZ1_9GAMM</name>
<proteinExistence type="predicted"/>
<reference evidence="3 4" key="1">
    <citation type="submission" date="2020-10" db="EMBL/GenBank/DDBJ databases">
        <title>Phylogeny of dyella-like bacteria.</title>
        <authorList>
            <person name="Fu J."/>
        </authorList>
    </citation>
    <scope>NUCLEOTIDE SEQUENCE [LARGE SCALE GENOMIC DNA]</scope>
    <source>
        <strain evidence="3 4">Gsoil3046</strain>
    </source>
</reference>
<evidence type="ECO:0000313" key="3">
    <source>
        <dbReference type="EMBL" id="MFK2902510.1"/>
    </source>
</evidence>
<feature type="compositionally biased region" description="Pro residues" evidence="1">
    <location>
        <begin position="132"/>
        <end position="142"/>
    </location>
</feature>
<dbReference type="EMBL" id="JADIKM010000001">
    <property type="protein sequence ID" value="MFK2902510.1"/>
    <property type="molecule type" value="Genomic_DNA"/>
</dbReference>
<dbReference type="Proteomes" id="UP001620460">
    <property type="component" value="Unassembled WGS sequence"/>
</dbReference>
<accession>A0ABW8JRZ1</accession>
<keyword evidence="4" id="KW-1185">Reference proteome</keyword>
<protein>
    <recommendedName>
        <fullName evidence="5">CopL family metal-binding regulatory protein</fullName>
    </recommendedName>
</protein>
<evidence type="ECO:0000256" key="2">
    <source>
        <dbReference type="SAM" id="SignalP"/>
    </source>
</evidence>
<organism evidence="3 4">
    <name type="scientific">Dyella ginsengisoli</name>
    <dbReference type="NCBI Taxonomy" id="363848"/>
    <lineage>
        <taxon>Bacteria</taxon>
        <taxon>Pseudomonadati</taxon>
        <taxon>Pseudomonadota</taxon>
        <taxon>Gammaproteobacteria</taxon>
        <taxon>Lysobacterales</taxon>
        <taxon>Rhodanobacteraceae</taxon>
        <taxon>Dyella</taxon>
    </lineage>
</organism>
<feature type="compositionally biased region" description="Low complexity" evidence="1">
    <location>
        <begin position="122"/>
        <end position="131"/>
    </location>
</feature>
<keyword evidence="2" id="KW-0732">Signal</keyword>
<sequence length="142" mass="14400">MTASPRPLPPRAIRLWAMSLLAWLMLVLNAAHAVPMAAMARAGHAAATSLMSMPAATTTGTACDHAGVGHGQAPEHFAHSDHCCSAGTSSASCHCPTLCAPALLPVPDLVFATLAPAGSPTRGAIGAAPQRPGRPPLRPPLH</sequence>
<evidence type="ECO:0000313" key="4">
    <source>
        <dbReference type="Proteomes" id="UP001620460"/>
    </source>
</evidence>